<dbReference type="Gene3D" id="1.20.120.670">
    <property type="entry name" value="N-acetyl-b-d-glucoasminidase"/>
    <property type="match status" value="1"/>
</dbReference>
<dbReference type="EMBL" id="DVNG01000003">
    <property type="protein sequence ID" value="HIU49430.1"/>
    <property type="molecule type" value="Genomic_DNA"/>
</dbReference>
<evidence type="ECO:0000313" key="6">
    <source>
        <dbReference type="EMBL" id="HIU49430.1"/>
    </source>
</evidence>
<dbReference type="GO" id="GO:0004553">
    <property type="term" value="F:hydrolase activity, hydrolyzing O-glycosyl compounds"/>
    <property type="evidence" value="ECO:0007669"/>
    <property type="project" value="InterPro"/>
</dbReference>
<evidence type="ECO:0000259" key="4">
    <source>
        <dbReference type="PROSITE" id="PS50022"/>
    </source>
</evidence>
<dbReference type="Proteomes" id="UP000824118">
    <property type="component" value="Unassembled WGS sequence"/>
</dbReference>
<dbReference type="CDD" id="cd14256">
    <property type="entry name" value="Dockerin_I"/>
    <property type="match status" value="1"/>
</dbReference>
<evidence type="ECO:0000259" key="5">
    <source>
        <dbReference type="PROSITE" id="PS51766"/>
    </source>
</evidence>
<dbReference type="Gene3D" id="2.60.120.260">
    <property type="entry name" value="Galactose-binding domain-like"/>
    <property type="match status" value="4"/>
</dbReference>
<dbReference type="InterPro" id="IPR000421">
    <property type="entry name" value="FA58C"/>
</dbReference>
<comment type="caution">
    <text evidence="6">The sequence shown here is derived from an EMBL/GenBank/DDBJ whole genome shotgun (WGS) entry which is preliminary data.</text>
</comment>
<organism evidence="6 7">
    <name type="scientific">Candidatus Limousia pullorum</name>
    <dbReference type="NCBI Taxonomy" id="2840860"/>
    <lineage>
        <taxon>Bacteria</taxon>
        <taxon>Bacillati</taxon>
        <taxon>Bacillota</taxon>
        <taxon>Clostridia</taxon>
        <taxon>Eubacteriales</taxon>
        <taxon>Oscillospiraceae</taxon>
        <taxon>Oscillospiraceae incertae sedis</taxon>
        <taxon>Candidatus Limousia</taxon>
    </lineage>
</organism>
<dbReference type="InterPro" id="IPR002105">
    <property type="entry name" value="Dockerin_1_rpt"/>
</dbReference>
<gene>
    <name evidence="6" type="ORF">IAD22_00230</name>
</gene>
<keyword evidence="3" id="KW-0732">Signal</keyword>
<dbReference type="Pfam" id="PF05089">
    <property type="entry name" value="NAGLU"/>
    <property type="match status" value="1"/>
</dbReference>
<feature type="domain" description="F5/8 type C" evidence="4">
    <location>
        <begin position="322"/>
        <end position="467"/>
    </location>
</feature>
<dbReference type="PROSITE" id="PS51766">
    <property type="entry name" value="DOCKERIN"/>
    <property type="match status" value="1"/>
</dbReference>
<protein>
    <submittedName>
        <fullName evidence="6">Alpha-N-acetylglucosaminidase C-terminal domain-containing protein</fullName>
    </submittedName>
</protein>
<dbReference type="PROSITE" id="PS50022">
    <property type="entry name" value="FA58C_3"/>
    <property type="match status" value="1"/>
</dbReference>
<evidence type="ECO:0000256" key="2">
    <source>
        <dbReference type="ARBA" id="ARBA00023295"/>
    </source>
</evidence>
<dbReference type="InterPro" id="IPR029018">
    <property type="entry name" value="Hex-like_dom2"/>
</dbReference>
<evidence type="ECO:0000313" key="7">
    <source>
        <dbReference type="Proteomes" id="UP000824118"/>
    </source>
</evidence>
<evidence type="ECO:0000256" key="3">
    <source>
        <dbReference type="SAM" id="SignalP"/>
    </source>
</evidence>
<dbReference type="SUPFAM" id="SSF63446">
    <property type="entry name" value="Type I dockerin domain"/>
    <property type="match status" value="1"/>
</dbReference>
<dbReference type="InterPro" id="IPR024733">
    <property type="entry name" value="NAGLU_tim-barrel"/>
</dbReference>
<feature type="chain" id="PRO_5038494663" evidence="3">
    <location>
        <begin position="26"/>
        <end position="1442"/>
    </location>
</feature>
<keyword evidence="1" id="KW-0378">Hydrolase</keyword>
<reference evidence="6" key="1">
    <citation type="submission" date="2020-10" db="EMBL/GenBank/DDBJ databases">
        <authorList>
            <person name="Gilroy R."/>
        </authorList>
    </citation>
    <scope>NUCLEOTIDE SEQUENCE</scope>
    <source>
        <strain evidence="6">ChiGjej1B1-1684</strain>
    </source>
</reference>
<dbReference type="Pfam" id="PF00754">
    <property type="entry name" value="F5_F8_type_C"/>
    <property type="match status" value="2"/>
</dbReference>
<dbReference type="InterPro" id="IPR007781">
    <property type="entry name" value="NAGLU"/>
</dbReference>
<dbReference type="Gene3D" id="1.10.1330.10">
    <property type="entry name" value="Dockerin domain"/>
    <property type="match status" value="1"/>
</dbReference>
<evidence type="ECO:0000256" key="1">
    <source>
        <dbReference type="ARBA" id="ARBA00022801"/>
    </source>
</evidence>
<feature type="signal peptide" evidence="3">
    <location>
        <begin position="1"/>
        <end position="25"/>
    </location>
</feature>
<dbReference type="InterPro" id="IPR024240">
    <property type="entry name" value="NAGLU_N"/>
</dbReference>
<dbReference type="Pfam" id="PF12971">
    <property type="entry name" value="NAGLU_N"/>
    <property type="match status" value="1"/>
</dbReference>
<dbReference type="Pfam" id="PF12972">
    <property type="entry name" value="NAGLU_C"/>
    <property type="match status" value="1"/>
</dbReference>
<dbReference type="Pfam" id="PF00404">
    <property type="entry name" value="Dockerin_1"/>
    <property type="match status" value="1"/>
</dbReference>
<dbReference type="GO" id="GO:0000272">
    <property type="term" value="P:polysaccharide catabolic process"/>
    <property type="evidence" value="ECO:0007669"/>
    <property type="project" value="InterPro"/>
</dbReference>
<proteinExistence type="predicted"/>
<sequence>MNIHKKVLSLILAISMITSLFIAQTAEFSAKEQLVNVALEATANADGEDTTYGGLKINMNDGDDSTMWAYPEVKFPARAWLEYEGSKNIQKVVVKLAKAQDPSTVDVTVKVAKNGITTELVPFGETKTNQPLGSEVVFEVSEPIQASHVFVELSNPTQNGSTENITFWPNIAELETYEMQDVKLSNYNDIAPQADITTNGANPATSPSTLVDGDYSTLYKFHNAQLYDQRYIDLTFEDERSIDAFEIAFEHLTTETDQYDYHFTYSILGKKAGSDEFVTLVQSAKADRLDNYYQSYKIDEAQYSVIRILMEDCTSTAGKGWPAVADFKIYGSEVVIDDSESIAWKKPVHSNFGNSAQNINDGSKNTRWTGSYYPGYVDIDLEKNYYLDTVEVFTPSNGYSQYTIYTSLDGRDFSKLAEKQDTEPCPEEGNIFNVTDQNVEARYIRIYFEYNSASTQSIVNEVRATGRESGTPLQEKPEINVVNYDESVYNVEITEQDTYEEVQGIITRRLGEEYVDWFTLELSENPKGHSYDYFELSDLDGKIHIKGNDGVSLATGLNHYLKYYCKVNISQVGDQADMPEAIVPLGETVFKETKAEVRYSYNYCTLSYSMAFWGEEEWRNELDWLALNGVNVVLDATAQEEVWRQFLMTLGYTEQEAKDYIAGPAYYAWAYMANLSGFGGPVHDTWFEERTELARKNQLSMAKLGMQPALQGYSGMVPTDIVSKAAGEYALTDSDVIAQGSWCSFTRPTMLKTTSEAFDKYAELFYQCQKNVLGDRAHYYATDPFHEGGITTGLQPAEISEEVLNSMLASDPEAVWIIQSWQGNPTSELLRGLGDRKDHALILDLYAEKTPHWNEGRPGAGSYGYAPEFDSTPWVFCMLNNFGGRLGLHGHLDNLVNNIPEAFNTADYIAGIGITPEASVNNPLLYDFLFECIWQDDATQDMEVVDIDAWLKDYAERRYGAESESALQALEILTETVYKSSLNMKGQGAPESVVNAKPALNIGAASTWGNAIVDYDKVELEKAAALLLEDYDTLNSSVGYRYDLANILQQVLSNTAQEYQKKMTSAINAGDAEKFDEISAKFLEIIDLMDRVTGTSKYFMLGNWVNPAKKLAENADDFTKDLYEFNAKALITTWGSYNQSVTGGLSDYSNRQWNGLIGDYYKGRWELWINEYSKKLHGEEANVSQFNNNYWFNYGWEWARDNTEYSDVPTDENLKVLGEEILANYSAADPNADKSKDIDPNVNITVTAGNFQTSDKPENVLDYSASTIWHTLWAGSPREEHYLEFTFDEAVEVDGFRYLPRASGINGVATSYELYAMAEGSDEYVLVSSGELDSSNRDWQVFSFERMNAVKMKFVVKDALSDSEPTIFASVAELHFTDSKLGGRTKGDVNNDGEVTIDDATLVQQYLSHIKELDEESKTMADMNGDGKVTVYDATLIQILLL</sequence>
<dbReference type="PANTHER" id="PTHR12872">
    <property type="entry name" value="ALPHA-N-ACETYLGLUCOSAMINIDASE"/>
    <property type="match status" value="1"/>
</dbReference>
<feature type="domain" description="Dockerin" evidence="5">
    <location>
        <begin position="1382"/>
        <end position="1442"/>
    </location>
</feature>
<accession>A0A9D1S784</accession>
<keyword evidence="2" id="KW-0326">Glycosidase</keyword>
<name>A0A9D1S784_9FIRM</name>
<dbReference type="InterPro" id="IPR024732">
    <property type="entry name" value="NAGLU_C"/>
</dbReference>
<dbReference type="SUPFAM" id="SSF49785">
    <property type="entry name" value="Galactose-binding domain-like"/>
    <property type="match status" value="4"/>
</dbReference>
<dbReference type="Gene3D" id="3.20.20.80">
    <property type="entry name" value="Glycosidases"/>
    <property type="match status" value="1"/>
</dbReference>
<dbReference type="InterPro" id="IPR008979">
    <property type="entry name" value="Galactose-bd-like_sf"/>
</dbReference>
<dbReference type="PANTHER" id="PTHR12872:SF1">
    <property type="entry name" value="ALPHA-N-ACETYLGLUCOSAMINIDASE"/>
    <property type="match status" value="1"/>
</dbReference>
<reference evidence="6" key="2">
    <citation type="journal article" date="2021" name="PeerJ">
        <title>Extensive microbial diversity within the chicken gut microbiome revealed by metagenomics and culture.</title>
        <authorList>
            <person name="Gilroy R."/>
            <person name="Ravi A."/>
            <person name="Getino M."/>
            <person name="Pursley I."/>
            <person name="Horton D.L."/>
            <person name="Alikhan N.F."/>
            <person name="Baker D."/>
            <person name="Gharbi K."/>
            <person name="Hall N."/>
            <person name="Watson M."/>
            <person name="Adriaenssens E.M."/>
            <person name="Foster-Nyarko E."/>
            <person name="Jarju S."/>
            <person name="Secka A."/>
            <person name="Antonio M."/>
            <person name="Oren A."/>
            <person name="Chaudhuri R.R."/>
            <person name="La Ragione R."/>
            <person name="Hildebrand F."/>
            <person name="Pallen M.J."/>
        </authorList>
    </citation>
    <scope>NUCLEOTIDE SEQUENCE</scope>
    <source>
        <strain evidence="6">ChiGjej1B1-1684</strain>
    </source>
</reference>
<dbReference type="InterPro" id="IPR016134">
    <property type="entry name" value="Dockerin_dom"/>
</dbReference>
<dbReference type="Gene3D" id="3.30.379.10">
    <property type="entry name" value="Chitobiase/beta-hexosaminidase domain 2-like"/>
    <property type="match status" value="1"/>
</dbReference>
<dbReference type="InterPro" id="IPR036439">
    <property type="entry name" value="Dockerin_dom_sf"/>
</dbReference>